<evidence type="ECO:0000313" key="6">
    <source>
        <dbReference type="Proteomes" id="UP000315759"/>
    </source>
</evidence>
<dbReference type="AlphaFoldDB" id="A0A544VYI2"/>
<dbReference type="GO" id="GO:0000976">
    <property type="term" value="F:transcription cis-regulatory region binding"/>
    <property type="evidence" value="ECO:0007669"/>
    <property type="project" value="TreeGrafter"/>
</dbReference>
<comment type="caution">
    <text evidence="5">The sequence shown here is derived from an EMBL/GenBank/DDBJ whole genome shotgun (WGS) entry which is preliminary data.</text>
</comment>
<evidence type="ECO:0000259" key="4">
    <source>
        <dbReference type="PROSITE" id="PS50977"/>
    </source>
</evidence>
<protein>
    <submittedName>
        <fullName evidence="5">TetR/AcrR family transcriptional regulator</fullName>
    </submittedName>
</protein>
<dbReference type="Gene3D" id="1.10.357.10">
    <property type="entry name" value="Tetracycline Repressor, domain 2"/>
    <property type="match status" value="1"/>
</dbReference>
<keyword evidence="1 2" id="KW-0238">DNA-binding</keyword>
<dbReference type="Pfam" id="PF00440">
    <property type="entry name" value="TetR_N"/>
    <property type="match status" value="1"/>
</dbReference>
<reference evidence="5 6" key="1">
    <citation type="submission" date="2018-10" db="EMBL/GenBank/DDBJ databases">
        <title>Draft genome of Mycobacterium hodleri strain B.</title>
        <authorList>
            <person name="Amande T.J."/>
            <person name="Mcgenity T.J."/>
        </authorList>
    </citation>
    <scope>NUCLEOTIDE SEQUENCE [LARGE SCALE GENOMIC DNA]</scope>
    <source>
        <strain evidence="5 6">B</strain>
    </source>
</reference>
<accession>A0A544VYI2</accession>
<evidence type="ECO:0000256" key="2">
    <source>
        <dbReference type="PROSITE-ProRule" id="PRU00335"/>
    </source>
</evidence>
<dbReference type="InterPro" id="IPR041642">
    <property type="entry name" value="KstR_C"/>
</dbReference>
<dbReference type="RefSeq" id="WP_142553546.1">
    <property type="nucleotide sequence ID" value="NZ_VIFX01000024.1"/>
</dbReference>
<dbReference type="GO" id="GO:0003700">
    <property type="term" value="F:DNA-binding transcription factor activity"/>
    <property type="evidence" value="ECO:0007669"/>
    <property type="project" value="TreeGrafter"/>
</dbReference>
<dbReference type="PANTHER" id="PTHR30055:SF242">
    <property type="entry name" value="HTH-TYPE TRANSCRIPTIONAL REPRESSOR KSTR"/>
    <property type="match status" value="1"/>
</dbReference>
<dbReference type="PANTHER" id="PTHR30055">
    <property type="entry name" value="HTH-TYPE TRANSCRIPTIONAL REGULATOR RUTR"/>
    <property type="match status" value="1"/>
</dbReference>
<gene>
    <name evidence="5" type="ORF">D8S82_18775</name>
</gene>
<evidence type="ECO:0000313" key="5">
    <source>
        <dbReference type="EMBL" id="TQR85043.1"/>
    </source>
</evidence>
<dbReference type="Proteomes" id="UP000315759">
    <property type="component" value="Unassembled WGS sequence"/>
</dbReference>
<organism evidence="5 6">
    <name type="scientific">Mycolicibacterium hodleri</name>
    <dbReference type="NCBI Taxonomy" id="49897"/>
    <lineage>
        <taxon>Bacteria</taxon>
        <taxon>Bacillati</taxon>
        <taxon>Actinomycetota</taxon>
        <taxon>Actinomycetes</taxon>
        <taxon>Mycobacteriales</taxon>
        <taxon>Mycobacteriaceae</taxon>
        <taxon>Mycolicibacterium</taxon>
    </lineage>
</organism>
<dbReference type="InterPro" id="IPR050109">
    <property type="entry name" value="HTH-type_TetR-like_transc_reg"/>
</dbReference>
<evidence type="ECO:0000256" key="3">
    <source>
        <dbReference type="SAM" id="MobiDB-lite"/>
    </source>
</evidence>
<evidence type="ECO:0000256" key="1">
    <source>
        <dbReference type="ARBA" id="ARBA00023125"/>
    </source>
</evidence>
<name>A0A544VYI2_9MYCO</name>
<dbReference type="PROSITE" id="PS50977">
    <property type="entry name" value="HTH_TETR_2"/>
    <property type="match status" value="1"/>
</dbReference>
<dbReference type="InterPro" id="IPR009057">
    <property type="entry name" value="Homeodomain-like_sf"/>
</dbReference>
<feature type="domain" description="HTH tetR-type" evidence="4">
    <location>
        <begin position="34"/>
        <end position="94"/>
    </location>
</feature>
<sequence>MPKRPGGFGADAVAPKSYHEPALPEHQLTTDRQRERRARILDAAVDVAAVGGYDSVHVRDIADRAKVSLATLYHYFPSKVHVLVWALDRELMRFDDSLGQHLTKIEDPFARLQMVVLRLVHAMEDSDRVTEALAHAYVAANVVASAEAEMIRVETREMFAHLMSGGATSALHRQTADVLADVWTSEMLALVQGRRTYAEMRRRLRTVIDLIGRTNAAG</sequence>
<dbReference type="Pfam" id="PF17925">
    <property type="entry name" value="TetR_C_20"/>
    <property type="match status" value="1"/>
</dbReference>
<dbReference type="PRINTS" id="PR00455">
    <property type="entry name" value="HTHTETR"/>
</dbReference>
<dbReference type="SUPFAM" id="SSF46689">
    <property type="entry name" value="Homeodomain-like"/>
    <property type="match status" value="1"/>
</dbReference>
<feature type="compositionally biased region" description="Basic and acidic residues" evidence="3">
    <location>
        <begin position="17"/>
        <end position="31"/>
    </location>
</feature>
<feature type="region of interest" description="Disordered" evidence="3">
    <location>
        <begin position="1"/>
        <end position="31"/>
    </location>
</feature>
<dbReference type="InterPro" id="IPR001647">
    <property type="entry name" value="HTH_TetR"/>
</dbReference>
<keyword evidence="6" id="KW-1185">Reference proteome</keyword>
<proteinExistence type="predicted"/>
<feature type="DNA-binding region" description="H-T-H motif" evidence="2">
    <location>
        <begin position="57"/>
        <end position="76"/>
    </location>
</feature>
<dbReference type="EMBL" id="VIFX01000024">
    <property type="protein sequence ID" value="TQR85043.1"/>
    <property type="molecule type" value="Genomic_DNA"/>
</dbReference>